<dbReference type="PANTHER" id="PTHR30005:SF13">
    <property type="entry name" value="EXOPOLYPHOSPHATASE 2"/>
    <property type="match status" value="1"/>
</dbReference>
<accession>A0A5Q2RGM2</accession>
<dbReference type="Pfam" id="PF02541">
    <property type="entry name" value="Ppx-GppA"/>
    <property type="match status" value="1"/>
</dbReference>
<feature type="domain" description="Ppx/GppA phosphatase N-terminal" evidence="1">
    <location>
        <begin position="41"/>
        <end position="312"/>
    </location>
</feature>
<dbReference type="Gene3D" id="3.30.420.40">
    <property type="match status" value="1"/>
</dbReference>
<dbReference type="InterPro" id="IPR043129">
    <property type="entry name" value="ATPase_NBD"/>
</dbReference>
<organism evidence="2 3">
    <name type="scientific">Actinomarinicola tropica</name>
    <dbReference type="NCBI Taxonomy" id="2789776"/>
    <lineage>
        <taxon>Bacteria</taxon>
        <taxon>Bacillati</taxon>
        <taxon>Actinomycetota</taxon>
        <taxon>Acidimicrobiia</taxon>
        <taxon>Acidimicrobiales</taxon>
        <taxon>Iamiaceae</taxon>
        <taxon>Actinomarinicola</taxon>
    </lineage>
</organism>
<dbReference type="KEGG" id="atq:GH723_13150"/>
<dbReference type="AlphaFoldDB" id="A0A5Q2RGM2"/>
<dbReference type="EMBL" id="CP045851">
    <property type="protein sequence ID" value="QGG95969.1"/>
    <property type="molecule type" value="Genomic_DNA"/>
</dbReference>
<keyword evidence="3" id="KW-1185">Reference proteome</keyword>
<dbReference type="PANTHER" id="PTHR30005">
    <property type="entry name" value="EXOPOLYPHOSPHATASE"/>
    <property type="match status" value="1"/>
</dbReference>
<reference evidence="2 3" key="1">
    <citation type="submission" date="2019-11" db="EMBL/GenBank/DDBJ databases">
        <authorList>
            <person name="He Y."/>
        </authorList>
    </citation>
    <scope>NUCLEOTIDE SEQUENCE [LARGE SCALE GENOMIC DNA]</scope>
    <source>
        <strain evidence="2 3">SCSIO 58843</strain>
    </source>
</reference>
<sequence>MSPTSPAFRTRGYPPVADLVAAVDCGTNTIRLLISGPDGDVVRRQTITRLGAGVDRTGRLDPAALDRTIAELAEHRRLLDEHGVEAVRVAATSAARSATNRDELLDRAEATLGVRPEILPGDEEGRLSFAGATAGLDPSRGPFCVVDIGGGSTEFAYGTTELERVLSVEMGSVRFTERFVESDPPEPEELVACLSVAEAHLADVQRELPELADVRTWIGVAGTVTTVAAVELGCGVDEPGATHHFELTHDAAEDVFRTLVTEPLEDRRFNPGLHPDRAEVIVGGSAILVAIMRSLHVDPLLVSERDLLDGLAASLR</sequence>
<evidence type="ECO:0000313" key="3">
    <source>
        <dbReference type="Proteomes" id="UP000334019"/>
    </source>
</evidence>
<dbReference type="InterPro" id="IPR003695">
    <property type="entry name" value="Ppx_GppA_N"/>
</dbReference>
<dbReference type="Proteomes" id="UP000334019">
    <property type="component" value="Chromosome"/>
</dbReference>
<protein>
    <submittedName>
        <fullName evidence="2">Exopolyphosphatase</fullName>
    </submittedName>
</protein>
<dbReference type="SUPFAM" id="SSF53067">
    <property type="entry name" value="Actin-like ATPase domain"/>
    <property type="match status" value="2"/>
</dbReference>
<proteinExistence type="predicted"/>
<dbReference type="InterPro" id="IPR050273">
    <property type="entry name" value="GppA/Ppx_hydrolase"/>
</dbReference>
<dbReference type="Gene3D" id="3.30.420.150">
    <property type="entry name" value="Exopolyphosphatase. Domain 2"/>
    <property type="match status" value="1"/>
</dbReference>
<dbReference type="GO" id="GO:0016462">
    <property type="term" value="F:pyrophosphatase activity"/>
    <property type="evidence" value="ECO:0007669"/>
    <property type="project" value="TreeGrafter"/>
</dbReference>
<gene>
    <name evidence="2" type="ORF">GH723_13150</name>
</gene>
<evidence type="ECO:0000313" key="2">
    <source>
        <dbReference type="EMBL" id="QGG95969.1"/>
    </source>
</evidence>
<name>A0A5Q2RGM2_9ACTN</name>
<evidence type="ECO:0000259" key="1">
    <source>
        <dbReference type="Pfam" id="PF02541"/>
    </source>
</evidence>